<dbReference type="AlphaFoldDB" id="A0AAV4XW56"/>
<reference evidence="1 2" key="1">
    <citation type="submission" date="2021-06" db="EMBL/GenBank/DDBJ databases">
        <title>Caerostris extrusa draft genome.</title>
        <authorList>
            <person name="Kono N."/>
            <person name="Arakawa K."/>
        </authorList>
    </citation>
    <scope>NUCLEOTIDE SEQUENCE [LARGE SCALE GENOMIC DNA]</scope>
</reference>
<name>A0AAV4XW56_CAEEX</name>
<proteinExistence type="predicted"/>
<accession>A0AAV4XW56</accession>
<organism evidence="1 2">
    <name type="scientific">Caerostris extrusa</name>
    <name type="common">Bark spider</name>
    <name type="synonym">Caerostris bankana</name>
    <dbReference type="NCBI Taxonomy" id="172846"/>
    <lineage>
        <taxon>Eukaryota</taxon>
        <taxon>Metazoa</taxon>
        <taxon>Ecdysozoa</taxon>
        <taxon>Arthropoda</taxon>
        <taxon>Chelicerata</taxon>
        <taxon>Arachnida</taxon>
        <taxon>Araneae</taxon>
        <taxon>Araneomorphae</taxon>
        <taxon>Entelegynae</taxon>
        <taxon>Araneoidea</taxon>
        <taxon>Araneidae</taxon>
        <taxon>Caerostris</taxon>
    </lineage>
</organism>
<evidence type="ECO:0000313" key="1">
    <source>
        <dbReference type="EMBL" id="GIY98104.1"/>
    </source>
</evidence>
<dbReference type="Proteomes" id="UP001054945">
    <property type="component" value="Unassembled WGS sequence"/>
</dbReference>
<comment type="caution">
    <text evidence="1">The sequence shown here is derived from an EMBL/GenBank/DDBJ whole genome shotgun (WGS) entry which is preliminary data.</text>
</comment>
<evidence type="ECO:0000313" key="2">
    <source>
        <dbReference type="Proteomes" id="UP001054945"/>
    </source>
</evidence>
<gene>
    <name evidence="1" type="ORF">CEXT_236311</name>
</gene>
<keyword evidence="2" id="KW-1185">Reference proteome</keyword>
<dbReference type="EMBL" id="BPLR01018259">
    <property type="protein sequence ID" value="GIY98104.1"/>
    <property type="molecule type" value="Genomic_DNA"/>
</dbReference>
<protein>
    <submittedName>
        <fullName evidence="1">Uncharacterized protein</fullName>
    </submittedName>
</protein>
<sequence length="107" mass="12494">MHWWRGKLTIKEEEFLKVKNIINRCRSTRLLSSICEHLRFASGKCARALNAPRPGSAVGLFDELQEVVHEKLCQRIIIYDLAYQEDFRSIQIEIANLVSRMFDAILM</sequence>